<proteinExistence type="inferred from homology"/>
<dbReference type="Pfam" id="PF00887">
    <property type="entry name" value="ACBP"/>
    <property type="match status" value="1"/>
</dbReference>
<evidence type="ECO:0000313" key="4">
    <source>
        <dbReference type="EMBL" id="CAD5118683.1"/>
    </source>
</evidence>
<dbReference type="InterPro" id="IPR000582">
    <property type="entry name" value="Acyl-CoA-binding_protein"/>
</dbReference>
<evidence type="ECO:0000313" key="5">
    <source>
        <dbReference type="Proteomes" id="UP000549394"/>
    </source>
</evidence>
<dbReference type="InterPro" id="IPR022408">
    <property type="entry name" value="Acyl-CoA-binding_prot_CS"/>
</dbReference>
<accession>A0A7I8VRS5</accession>
<gene>
    <name evidence="4" type="ORF">DGYR_LOCUS7015</name>
</gene>
<dbReference type="SUPFAM" id="SSF47027">
    <property type="entry name" value="Acyl-CoA binding protein"/>
    <property type="match status" value="1"/>
</dbReference>
<comment type="similarity">
    <text evidence="1">Belongs to the ACBP family.</text>
</comment>
<dbReference type="InterPro" id="IPR014352">
    <property type="entry name" value="FERM/acyl-CoA-bd_prot_sf"/>
</dbReference>
<dbReference type="PANTHER" id="PTHR23310:SF62">
    <property type="entry name" value="ACYL-COA BINDING PROTEIN 1, ISOFORM A"/>
    <property type="match status" value="1"/>
</dbReference>
<protein>
    <submittedName>
        <fullName evidence="4">DgyrCDS7367</fullName>
    </submittedName>
</protein>
<reference evidence="4 5" key="1">
    <citation type="submission" date="2020-08" db="EMBL/GenBank/DDBJ databases">
        <authorList>
            <person name="Hejnol A."/>
        </authorList>
    </citation>
    <scope>NUCLEOTIDE SEQUENCE [LARGE SCALE GENOMIC DNA]</scope>
</reference>
<dbReference type="EMBL" id="CAJFCJ010000009">
    <property type="protein sequence ID" value="CAD5118683.1"/>
    <property type="molecule type" value="Genomic_DNA"/>
</dbReference>
<dbReference type="PRINTS" id="PR00689">
    <property type="entry name" value="ACOABINDINGP"/>
</dbReference>
<dbReference type="Gene3D" id="1.20.80.10">
    <property type="match status" value="1"/>
</dbReference>
<keyword evidence="5" id="KW-1185">Reference proteome</keyword>
<dbReference type="OrthoDB" id="346910at2759"/>
<dbReference type="GO" id="GO:0006631">
    <property type="term" value="P:fatty acid metabolic process"/>
    <property type="evidence" value="ECO:0007669"/>
    <property type="project" value="TreeGrafter"/>
</dbReference>
<evidence type="ECO:0000256" key="1">
    <source>
        <dbReference type="ARBA" id="ARBA00005567"/>
    </source>
</evidence>
<evidence type="ECO:0000256" key="2">
    <source>
        <dbReference type="ARBA" id="ARBA00023121"/>
    </source>
</evidence>
<dbReference type="Proteomes" id="UP000549394">
    <property type="component" value="Unassembled WGS sequence"/>
</dbReference>
<organism evidence="4 5">
    <name type="scientific">Dimorphilus gyrociliatus</name>
    <dbReference type="NCBI Taxonomy" id="2664684"/>
    <lineage>
        <taxon>Eukaryota</taxon>
        <taxon>Metazoa</taxon>
        <taxon>Spiralia</taxon>
        <taxon>Lophotrochozoa</taxon>
        <taxon>Annelida</taxon>
        <taxon>Polychaeta</taxon>
        <taxon>Polychaeta incertae sedis</taxon>
        <taxon>Dinophilidae</taxon>
        <taxon>Dimorphilus</taxon>
    </lineage>
</organism>
<feature type="domain" description="ACB" evidence="3">
    <location>
        <begin position="1"/>
        <end position="69"/>
    </location>
</feature>
<comment type="caution">
    <text evidence="4">The sequence shown here is derived from an EMBL/GenBank/DDBJ whole genome shotgun (WGS) entry which is preliminary data.</text>
</comment>
<name>A0A7I8VRS5_9ANNE</name>
<dbReference type="InterPro" id="IPR035984">
    <property type="entry name" value="Acyl-CoA-binding_sf"/>
</dbReference>
<dbReference type="AlphaFoldDB" id="A0A7I8VRS5"/>
<evidence type="ECO:0000259" key="3">
    <source>
        <dbReference type="PROSITE" id="PS51228"/>
    </source>
</evidence>
<sequence>MSNSAEFTTAAEKIRNLTKKPSDDELTNIYGLYKQATTGDVNIDRPGMFDMKGISYLFFMCTIELKCRH</sequence>
<dbReference type="PROSITE" id="PS51228">
    <property type="entry name" value="ACB_2"/>
    <property type="match status" value="1"/>
</dbReference>
<dbReference type="PANTHER" id="PTHR23310">
    <property type="entry name" value="ACYL-COA-BINDING PROTEIN, ACBP"/>
    <property type="match status" value="1"/>
</dbReference>
<dbReference type="PROSITE" id="PS00880">
    <property type="entry name" value="ACB_1"/>
    <property type="match status" value="1"/>
</dbReference>
<dbReference type="GO" id="GO:0000062">
    <property type="term" value="F:fatty-acyl-CoA binding"/>
    <property type="evidence" value="ECO:0007669"/>
    <property type="project" value="InterPro"/>
</dbReference>
<keyword evidence="2" id="KW-0446">Lipid-binding</keyword>